<dbReference type="OrthoDB" id="3648773at2759"/>
<feature type="region of interest" description="Disordered" evidence="1">
    <location>
        <begin position="489"/>
        <end position="531"/>
    </location>
</feature>
<organism evidence="2 3">
    <name type="scientific">Exserohilum turcicum (strain 28A)</name>
    <name type="common">Northern leaf blight fungus</name>
    <name type="synonym">Setosphaeria turcica</name>
    <dbReference type="NCBI Taxonomy" id="671987"/>
    <lineage>
        <taxon>Eukaryota</taxon>
        <taxon>Fungi</taxon>
        <taxon>Dikarya</taxon>
        <taxon>Ascomycota</taxon>
        <taxon>Pezizomycotina</taxon>
        <taxon>Dothideomycetes</taxon>
        <taxon>Pleosporomycetidae</taxon>
        <taxon>Pleosporales</taxon>
        <taxon>Pleosporineae</taxon>
        <taxon>Pleosporaceae</taxon>
        <taxon>Exserohilum</taxon>
    </lineage>
</organism>
<feature type="compositionally biased region" description="Basic residues" evidence="1">
    <location>
        <begin position="384"/>
        <end position="394"/>
    </location>
</feature>
<dbReference type="AlphaFoldDB" id="R0K6Q2"/>
<feature type="region of interest" description="Disordered" evidence="1">
    <location>
        <begin position="200"/>
        <end position="238"/>
    </location>
</feature>
<dbReference type="STRING" id="671987.R0K6Q2"/>
<feature type="compositionally biased region" description="Polar residues" evidence="1">
    <location>
        <begin position="395"/>
        <end position="410"/>
    </location>
</feature>
<keyword evidence="3" id="KW-1185">Reference proteome</keyword>
<feature type="compositionally biased region" description="Basic residues" evidence="1">
    <location>
        <begin position="493"/>
        <end position="502"/>
    </location>
</feature>
<dbReference type="EMBL" id="KB908814">
    <property type="protein sequence ID" value="EOA83997.1"/>
    <property type="molecule type" value="Genomic_DNA"/>
</dbReference>
<dbReference type="GeneID" id="19406037"/>
<accession>R0K6Q2</accession>
<evidence type="ECO:0000313" key="2">
    <source>
        <dbReference type="EMBL" id="EOA83997.1"/>
    </source>
</evidence>
<dbReference type="HOGENOM" id="CLU_361680_0_0_1"/>
<feature type="compositionally biased region" description="Polar residues" evidence="1">
    <location>
        <begin position="428"/>
        <end position="437"/>
    </location>
</feature>
<name>R0K6Q2_EXST2</name>
<sequence>MLSAPQPSTYATDIIAAGSGSASDNSDHSASPTPDAEDQPPPSSRKGPIRHYTTLQEHADQIFETDVSGKDEAVTPRHVNRREGFSWGQQPEPGDQRQSRHPMTVEYGRQRSPPPLDEIIRRSTVIDDADDIQNHKLRHVDSTESRVSTAMRIADSFSSNASDYHPYDNRRSSIIAFAKGIARHVPDLRVLHLPENKLVQQRRDSKDDSILRLQKKDRVQSFAPPPSPKPSNSHEKLPKPAVVIDEPSIAVETSTPPSNPQSPATNSGLRARRNVQLGLTMPDNMPDLPARGRYPVDVAGNIGAPRARSPKTPWIRSDQPKRAQDWLVKSTPIKEEDYIGDSMSILNSDNHGGRGLLPGNDAMFSSQSPTLELPPLKVRERRYMSHQRTGRSHSGRSNYSNTSASDSTAPHTPDGNWKVPDEGAQAHSKVQLQQMAQETKKTRASRWKWRNTASSEDTPPPSRPESRVRRLSINPFKRSNRLADQVVFEKSRQKTLSHHPASRGKPDHHASTSLSHMQAPPAFIPPGLNRVPTPPIFDTNGEVKGKLADFLFDFQSSGMRSSRNRPTSSSEGHWDSDALLMSLSTDLVNLDNDDDEEEEGPEGPLKSSATMNSLTSCFFAPDKQHHTNNRTSSISYLGVKPPLSPSFAANSDPMLGHDGWYRVNHERGARHRDARTVAALARQEEEERRKFEWLVPEHLPNSPLCPLQEKYVGVGKGLCYWHGRRSGDKIRGGEYARSDVKPDAWKAVLSGSGEYASSGGEGEAAVGANLAMSPGIGGPLAREAKKRRLVSLSSP</sequence>
<dbReference type="Proteomes" id="UP000016935">
    <property type="component" value="Unassembled WGS sequence"/>
</dbReference>
<proteinExistence type="predicted"/>
<gene>
    <name evidence="2" type="ORF">SETTUDRAFT_93493</name>
</gene>
<feature type="compositionally biased region" description="Basic and acidic residues" evidence="1">
    <location>
        <begin position="200"/>
        <end position="219"/>
    </location>
</feature>
<dbReference type="eggNOG" id="ENOG502SG9Y">
    <property type="taxonomic scope" value="Eukaryota"/>
</dbReference>
<feature type="compositionally biased region" description="Polar residues" evidence="1">
    <location>
        <begin position="1"/>
        <end position="11"/>
    </location>
</feature>
<feature type="compositionally biased region" description="Acidic residues" evidence="1">
    <location>
        <begin position="591"/>
        <end position="601"/>
    </location>
</feature>
<feature type="region of interest" description="Disordered" evidence="1">
    <location>
        <begin position="1"/>
        <end position="115"/>
    </location>
</feature>
<reference evidence="2 3" key="1">
    <citation type="journal article" date="2012" name="PLoS Pathog.">
        <title>Diverse lifestyles and strategies of plant pathogenesis encoded in the genomes of eighteen Dothideomycetes fungi.</title>
        <authorList>
            <person name="Ohm R.A."/>
            <person name="Feau N."/>
            <person name="Henrissat B."/>
            <person name="Schoch C.L."/>
            <person name="Horwitz B.A."/>
            <person name="Barry K.W."/>
            <person name="Condon B.J."/>
            <person name="Copeland A.C."/>
            <person name="Dhillon B."/>
            <person name="Glaser F."/>
            <person name="Hesse C.N."/>
            <person name="Kosti I."/>
            <person name="LaButti K."/>
            <person name="Lindquist E.A."/>
            <person name="Lucas S."/>
            <person name="Salamov A.A."/>
            <person name="Bradshaw R.E."/>
            <person name="Ciuffetti L."/>
            <person name="Hamelin R.C."/>
            <person name="Kema G.H.J."/>
            <person name="Lawrence C."/>
            <person name="Scott J.A."/>
            <person name="Spatafora J.W."/>
            <person name="Turgeon B.G."/>
            <person name="de Wit P.J.G.M."/>
            <person name="Zhong S."/>
            <person name="Goodwin S.B."/>
            <person name="Grigoriev I.V."/>
        </authorList>
    </citation>
    <scope>NUCLEOTIDE SEQUENCE [LARGE SCALE GENOMIC DNA]</scope>
    <source>
        <strain evidence="3">28A</strain>
    </source>
</reference>
<protein>
    <submittedName>
        <fullName evidence="2">Uncharacterized protein</fullName>
    </submittedName>
</protein>
<dbReference type="RefSeq" id="XP_008028426.1">
    <property type="nucleotide sequence ID" value="XM_008030235.1"/>
</dbReference>
<feature type="region of interest" description="Disordered" evidence="1">
    <location>
        <begin position="302"/>
        <end position="323"/>
    </location>
</feature>
<feature type="compositionally biased region" description="Basic and acidic residues" evidence="1">
    <location>
        <begin position="57"/>
        <end position="75"/>
    </location>
</feature>
<reference evidence="2 3" key="2">
    <citation type="journal article" date="2013" name="PLoS Genet.">
        <title>Comparative genome structure, secondary metabolite, and effector coding capacity across Cochliobolus pathogens.</title>
        <authorList>
            <person name="Condon B.J."/>
            <person name="Leng Y."/>
            <person name="Wu D."/>
            <person name="Bushley K.E."/>
            <person name="Ohm R.A."/>
            <person name="Otillar R."/>
            <person name="Martin J."/>
            <person name="Schackwitz W."/>
            <person name="Grimwood J."/>
            <person name="MohdZainudin N."/>
            <person name="Xue C."/>
            <person name="Wang R."/>
            <person name="Manning V.A."/>
            <person name="Dhillon B."/>
            <person name="Tu Z.J."/>
            <person name="Steffenson B.J."/>
            <person name="Salamov A."/>
            <person name="Sun H."/>
            <person name="Lowry S."/>
            <person name="LaButti K."/>
            <person name="Han J."/>
            <person name="Copeland A."/>
            <person name="Lindquist E."/>
            <person name="Barry K."/>
            <person name="Schmutz J."/>
            <person name="Baker S.E."/>
            <person name="Ciuffetti L.M."/>
            <person name="Grigoriev I.V."/>
            <person name="Zhong S."/>
            <person name="Turgeon B.G."/>
        </authorList>
    </citation>
    <scope>NUCLEOTIDE SEQUENCE [LARGE SCALE GENOMIC DNA]</scope>
    <source>
        <strain evidence="3">28A</strain>
    </source>
</reference>
<feature type="compositionally biased region" description="Low complexity" evidence="1">
    <location>
        <begin position="16"/>
        <end position="31"/>
    </location>
</feature>
<feature type="region of interest" description="Disordered" evidence="1">
    <location>
        <begin position="590"/>
        <end position="609"/>
    </location>
</feature>
<feature type="region of interest" description="Disordered" evidence="1">
    <location>
        <begin position="350"/>
        <end position="477"/>
    </location>
</feature>
<evidence type="ECO:0000313" key="3">
    <source>
        <dbReference type="Proteomes" id="UP000016935"/>
    </source>
</evidence>
<evidence type="ECO:0000256" key="1">
    <source>
        <dbReference type="SAM" id="MobiDB-lite"/>
    </source>
</evidence>